<keyword evidence="2" id="KW-1185">Reference proteome</keyword>
<sequence length="51" mass="5774">MTLGLPLRSSYELITKEVGGRECLGYLKVVQKNYLRTRRQNILTFGEAGSI</sequence>
<dbReference type="EMBL" id="CM046388">
    <property type="protein sequence ID" value="KAI8572500.1"/>
    <property type="molecule type" value="Genomic_DNA"/>
</dbReference>
<organism evidence="1 2">
    <name type="scientific">Rhododendron molle</name>
    <name type="common">Chinese azalea</name>
    <name type="synonym">Azalea mollis</name>
    <dbReference type="NCBI Taxonomy" id="49168"/>
    <lineage>
        <taxon>Eukaryota</taxon>
        <taxon>Viridiplantae</taxon>
        <taxon>Streptophyta</taxon>
        <taxon>Embryophyta</taxon>
        <taxon>Tracheophyta</taxon>
        <taxon>Spermatophyta</taxon>
        <taxon>Magnoliopsida</taxon>
        <taxon>eudicotyledons</taxon>
        <taxon>Gunneridae</taxon>
        <taxon>Pentapetalae</taxon>
        <taxon>asterids</taxon>
        <taxon>Ericales</taxon>
        <taxon>Ericaceae</taxon>
        <taxon>Ericoideae</taxon>
        <taxon>Rhodoreae</taxon>
        <taxon>Rhododendron</taxon>
    </lineage>
</organism>
<accession>A0ACC0Q447</accession>
<comment type="caution">
    <text evidence="1">The sequence shown here is derived from an EMBL/GenBank/DDBJ whole genome shotgun (WGS) entry which is preliminary data.</text>
</comment>
<proteinExistence type="predicted"/>
<evidence type="ECO:0000313" key="1">
    <source>
        <dbReference type="EMBL" id="KAI8572500.1"/>
    </source>
</evidence>
<reference evidence="1" key="1">
    <citation type="submission" date="2022-02" db="EMBL/GenBank/DDBJ databases">
        <title>Plant Genome Project.</title>
        <authorList>
            <person name="Zhang R.-G."/>
        </authorList>
    </citation>
    <scope>NUCLEOTIDE SEQUENCE</scope>
    <source>
        <strain evidence="1">AT1</strain>
    </source>
</reference>
<name>A0ACC0Q447_RHOML</name>
<protein>
    <submittedName>
        <fullName evidence="1">Uncharacterized protein</fullName>
    </submittedName>
</protein>
<gene>
    <name evidence="1" type="ORF">RHMOL_Rhmol01G0204100</name>
</gene>
<dbReference type="Proteomes" id="UP001062846">
    <property type="component" value="Chromosome 1"/>
</dbReference>
<evidence type="ECO:0000313" key="2">
    <source>
        <dbReference type="Proteomes" id="UP001062846"/>
    </source>
</evidence>